<reference evidence="2" key="1">
    <citation type="submission" date="2016-10" db="EMBL/GenBank/DDBJ databases">
        <authorList>
            <person name="Varghese N."/>
            <person name="Submissions S."/>
        </authorList>
    </citation>
    <scope>NUCLEOTIDE SEQUENCE [LARGE SCALE GENOMIC DNA]</scope>
    <source>
        <strain evidence="2">DSM 527</strain>
    </source>
</reference>
<evidence type="ECO:0000313" key="1">
    <source>
        <dbReference type="EMBL" id="SDF70748.1"/>
    </source>
</evidence>
<dbReference type="AlphaFoldDB" id="A0A1G7N9L5"/>
<name>A0A1G7N9L5_CHIFI</name>
<proteinExistence type="predicted"/>
<dbReference type="RefSeq" id="WP_089831309.1">
    <property type="nucleotide sequence ID" value="NZ_FNBN01000002.1"/>
</dbReference>
<dbReference type="OrthoDB" id="642516at2"/>
<protein>
    <submittedName>
        <fullName evidence="1">Uncharacterized protein</fullName>
    </submittedName>
</protein>
<dbReference type="EMBL" id="FNBN01000002">
    <property type="protein sequence ID" value="SDF70748.1"/>
    <property type="molecule type" value="Genomic_DNA"/>
</dbReference>
<dbReference type="Proteomes" id="UP000199045">
    <property type="component" value="Unassembled WGS sequence"/>
</dbReference>
<gene>
    <name evidence="1" type="ORF">SAMN04488121_102719</name>
</gene>
<evidence type="ECO:0000313" key="2">
    <source>
        <dbReference type="Proteomes" id="UP000199045"/>
    </source>
</evidence>
<dbReference type="STRING" id="104663.SAMN04488121_102719"/>
<organism evidence="1 2">
    <name type="scientific">Chitinophaga filiformis</name>
    <name type="common">Myxococcus filiformis</name>
    <name type="synonym">Flexibacter filiformis</name>
    <dbReference type="NCBI Taxonomy" id="104663"/>
    <lineage>
        <taxon>Bacteria</taxon>
        <taxon>Pseudomonadati</taxon>
        <taxon>Bacteroidota</taxon>
        <taxon>Chitinophagia</taxon>
        <taxon>Chitinophagales</taxon>
        <taxon>Chitinophagaceae</taxon>
        <taxon>Chitinophaga</taxon>
    </lineage>
</organism>
<sequence>MKLSAKYIKILIPVGVLLIASGAFATIPGFREWFRPRPPKKEKKIVIQENSKEQKAILSELTKLLHAGDTITYITIAGTMDAQDLGDKDNNMQGDFCYTRQGNQGYYQLGDNEMISLTDAYIVVAHDMKKIFVSEPKEVVNPVRMSPDMEATFLSRETYNVTRTADGSLTQISLVNNKHVSCREYRVSFDSTGVIRRAVMRMPNPMELEDMSKDKLLKVTVRSYEPGVVRQDLLRMDRYVTMTNGKLVPSGRLKGYELIKD</sequence>
<accession>A0A1G7N9L5</accession>